<feature type="region of interest" description="Disordered" evidence="1">
    <location>
        <begin position="1"/>
        <end position="30"/>
    </location>
</feature>
<gene>
    <name evidence="2" type="ORF">K2173_026946</name>
</gene>
<dbReference type="Proteomes" id="UP001159364">
    <property type="component" value="Linkage Group LG02"/>
</dbReference>
<organism evidence="2 3">
    <name type="scientific">Erythroxylum novogranatense</name>
    <dbReference type="NCBI Taxonomy" id="1862640"/>
    <lineage>
        <taxon>Eukaryota</taxon>
        <taxon>Viridiplantae</taxon>
        <taxon>Streptophyta</taxon>
        <taxon>Embryophyta</taxon>
        <taxon>Tracheophyta</taxon>
        <taxon>Spermatophyta</taxon>
        <taxon>Magnoliopsida</taxon>
        <taxon>eudicotyledons</taxon>
        <taxon>Gunneridae</taxon>
        <taxon>Pentapetalae</taxon>
        <taxon>rosids</taxon>
        <taxon>fabids</taxon>
        <taxon>Malpighiales</taxon>
        <taxon>Erythroxylaceae</taxon>
        <taxon>Erythroxylum</taxon>
    </lineage>
</organism>
<comment type="caution">
    <text evidence="2">The sequence shown here is derived from an EMBL/GenBank/DDBJ whole genome shotgun (WGS) entry which is preliminary data.</text>
</comment>
<name>A0AAV8U0F3_9ROSI</name>
<keyword evidence="3" id="KW-1185">Reference proteome</keyword>
<proteinExistence type="predicted"/>
<evidence type="ECO:0000313" key="2">
    <source>
        <dbReference type="EMBL" id="KAJ8771769.1"/>
    </source>
</evidence>
<evidence type="ECO:0000256" key="1">
    <source>
        <dbReference type="SAM" id="MobiDB-lite"/>
    </source>
</evidence>
<sequence>MIYTFHPKSHTTGSGLRVKNKQQGTSVDQMSERGEVFPVPIFGQRNISTFCLSPKTQIAYRRRIFFHGRIVRNFF</sequence>
<evidence type="ECO:0000313" key="3">
    <source>
        <dbReference type="Proteomes" id="UP001159364"/>
    </source>
</evidence>
<protein>
    <submittedName>
        <fullName evidence="2">Uncharacterized protein</fullName>
    </submittedName>
</protein>
<reference evidence="2 3" key="1">
    <citation type="submission" date="2021-09" db="EMBL/GenBank/DDBJ databases">
        <title>Genomic insights and catalytic innovation underlie evolution of tropane alkaloids biosynthesis.</title>
        <authorList>
            <person name="Wang Y.-J."/>
            <person name="Tian T."/>
            <person name="Huang J.-P."/>
            <person name="Huang S.-X."/>
        </authorList>
    </citation>
    <scope>NUCLEOTIDE SEQUENCE [LARGE SCALE GENOMIC DNA]</scope>
    <source>
        <strain evidence="2">KIB-2018</strain>
        <tissue evidence="2">Leaf</tissue>
    </source>
</reference>
<dbReference type="AlphaFoldDB" id="A0AAV8U0F3"/>
<accession>A0AAV8U0F3</accession>
<dbReference type="EMBL" id="JAIWQS010000002">
    <property type="protein sequence ID" value="KAJ8771769.1"/>
    <property type="molecule type" value="Genomic_DNA"/>
</dbReference>